<protein>
    <recommendedName>
        <fullName evidence="4">Lipoprotein</fullName>
    </recommendedName>
</protein>
<evidence type="ECO:0000313" key="3">
    <source>
        <dbReference type="Proteomes" id="UP000546162"/>
    </source>
</evidence>
<dbReference type="AlphaFoldDB" id="A0A7W7MAT8"/>
<sequence>MTRTKSTVLLCVVVAAGLAGCHGGDPAASPSASAGDRQQVLALGQEWVQCLRDHGLTRMPDVELSPEGYLQFPAVDGYNWKDELRKHQDIIEACQSIEDRYPPNAFRPRQQYSADDLRKLAEYAKCLREHGIPDFPDPNAQGEFDVSGTSVEHGMSQRVREQAENACKSIWNGDVRIKGGAGGKK</sequence>
<gene>
    <name evidence="2" type="ORF">BJY16_006893</name>
</gene>
<dbReference type="EMBL" id="JACHNB010000001">
    <property type="protein sequence ID" value="MBB4743434.1"/>
    <property type="molecule type" value="Genomic_DNA"/>
</dbReference>
<proteinExistence type="predicted"/>
<evidence type="ECO:0000313" key="2">
    <source>
        <dbReference type="EMBL" id="MBB4743434.1"/>
    </source>
</evidence>
<accession>A0A7W7MAT8</accession>
<reference evidence="2 3" key="1">
    <citation type="submission" date="2020-08" db="EMBL/GenBank/DDBJ databases">
        <title>Sequencing the genomes of 1000 actinobacteria strains.</title>
        <authorList>
            <person name="Klenk H.-P."/>
        </authorList>
    </citation>
    <scope>NUCLEOTIDE SEQUENCE [LARGE SCALE GENOMIC DNA]</scope>
    <source>
        <strain evidence="2 3">DSM 45809</strain>
    </source>
</reference>
<dbReference type="RefSeq" id="WP_185043709.1">
    <property type="nucleotide sequence ID" value="NZ_BAABFG010000005.1"/>
</dbReference>
<feature type="chain" id="PRO_5031105112" description="Lipoprotein" evidence="1">
    <location>
        <begin position="28"/>
        <end position="185"/>
    </location>
</feature>
<evidence type="ECO:0008006" key="4">
    <source>
        <dbReference type="Google" id="ProtNLM"/>
    </source>
</evidence>
<dbReference type="PROSITE" id="PS51257">
    <property type="entry name" value="PROKAR_LIPOPROTEIN"/>
    <property type="match status" value="1"/>
</dbReference>
<evidence type="ECO:0000256" key="1">
    <source>
        <dbReference type="SAM" id="SignalP"/>
    </source>
</evidence>
<name>A0A7W7MAT8_9ACTN</name>
<keyword evidence="1" id="KW-0732">Signal</keyword>
<feature type="signal peptide" evidence="1">
    <location>
        <begin position="1"/>
        <end position="27"/>
    </location>
</feature>
<organism evidence="2 3">
    <name type="scientific">Actinoplanes octamycinicus</name>
    <dbReference type="NCBI Taxonomy" id="135948"/>
    <lineage>
        <taxon>Bacteria</taxon>
        <taxon>Bacillati</taxon>
        <taxon>Actinomycetota</taxon>
        <taxon>Actinomycetes</taxon>
        <taxon>Micromonosporales</taxon>
        <taxon>Micromonosporaceae</taxon>
        <taxon>Actinoplanes</taxon>
    </lineage>
</organism>
<dbReference type="Proteomes" id="UP000546162">
    <property type="component" value="Unassembled WGS sequence"/>
</dbReference>
<keyword evidence="3" id="KW-1185">Reference proteome</keyword>
<comment type="caution">
    <text evidence="2">The sequence shown here is derived from an EMBL/GenBank/DDBJ whole genome shotgun (WGS) entry which is preliminary data.</text>
</comment>